<dbReference type="Pfam" id="PF04294">
    <property type="entry name" value="VanW"/>
    <property type="match status" value="1"/>
</dbReference>
<protein>
    <submittedName>
        <fullName evidence="4">VanW family protein</fullName>
    </submittedName>
</protein>
<evidence type="ECO:0000313" key="4">
    <source>
        <dbReference type="EMBL" id="GAA3856882.1"/>
    </source>
</evidence>
<feature type="transmembrane region" description="Helical" evidence="2">
    <location>
        <begin position="45"/>
        <end position="62"/>
    </location>
</feature>
<gene>
    <name evidence="4" type="ORF">GCM10022380_87930</name>
</gene>
<keyword evidence="2" id="KW-0812">Transmembrane</keyword>
<evidence type="ECO:0000259" key="3">
    <source>
        <dbReference type="Pfam" id="PF12229"/>
    </source>
</evidence>
<reference evidence="5" key="1">
    <citation type="journal article" date="2019" name="Int. J. Syst. Evol. Microbiol.">
        <title>The Global Catalogue of Microorganisms (GCM) 10K type strain sequencing project: providing services to taxonomists for standard genome sequencing and annotation.</title>
        <authorList>
            <consortium name="The Broad Institute Genomics Platform"/>
            <consortium name="The Broad Institute Genome Sequencing Center for Infectious Disease"/>
            <person name="Wu L."/>
            <person name="Ma J."/>
        </authorList>
    </citation>
    <scope>NUCLEOTIDE SEQUENCE [LARGE SCALE GENOMIC DNA]</scope>
    <source>
        <strain evidence="5">JCM 17017</strain>
    </source>
</reference>
<feature type="compositionally biased region" description="Basic and acidic residues" evidence="1">
    <location>
        <begin position="7"/>
        <end position="19"/>
    </location>
</feature>
<dbReference type="PANTHER" id="PTHR35788:SF1">
    <property type="entry name" value="EXPORTED PROTEIN"/>
    <property type="match status" value="1"/>
</dbReference>
<proteinExistence type="predicted"/>
<dbReference type="PANTHER" id="PTHR35788">
    <property type="entry name" value="EXPORTED PROTEIN-RELATED"/>
    <property type="match status" value="1"/>
</dbReference>
<evidence type="ECO:0000256" key="2">
    <source>
        <dbReference type="SAM" id="Phobius"/>
    </source>
</evidence>
<dbReference type="Proteomes" id="UP001501624">
    <property type="component" value="Unassembled WGS sequence"/>
</dbReference>
<keyword evidence="5" id="KW-1185">Reference proteome</keyword>
<name>A0ABP7JW87_9PSEU</name>
<evidence type="ECO:0000256" key="1">
    <source>
        <dbReference type="SAM" id="MobiDB-lite"/>
    </source>
</evidence>
<feature type="domain" description="YoaR-like putative peptidoglycan binding" evidence="3">
    <location>
        <begin position="274"/>
        <end position="352"/>
    </location>
</feature>
<accession>A0ABP7JW87</accession>
<organism evidence="4 5">
    <name type="scientific">Amycolatopsis tucumanensis</name>
    <dbReference type="NCBI Taxonomy" id="401106"/>
    <lineage>
        <taxon>Bacteria</taxon>
        <taxon>Bacillati</taxon>
        <taxon>Actinomycetota</taxon>
        <taxon>Actinomycetes</taxon>
        <taxon>Pseudonocardiales</taxon>
        <taxon>Pseudonocardiaceae</taxon>
        <taxon>Amycolatopsis</taxon>
    </lineage>
</organism>
<sequence length="597" mass="63114">MVPSMDDADRTTDDQEHGDQTAYLPLAGSVSDPQPKPRPWWRRPAAIAAAGVVVVLGVLYLLDLALTGGEVPRGTVVAGIPIGGLSTSAAEQKLRDELTPRLTRPVQVVAGTAETQFLPADAGIRVDFTATVVQAGSQPLNPWSRLTSLFSDRDLDIVATESEDGLAGTLGKLKSSVDRPAVEGDIHFDGSTAIPVDPQPGQVLDTDSAQKALLTGWARSSRVELAVKEVRPKATREGVRAALAQVAEPAVSGPATVRGDGRTATVERRRIAAALSFQPGDDGSLIARLDKAKLDALLDQLAPTEKPGQDARISFDTGAPAVVPSSDGRVIDWDQTLAGLLQAISRGGNRTTDARYVTTPAKVTTEQVQQAGIKDVIGEFTTGGFAQDSGVNIRVVAEKVNGAVVLPGKTFSLNGYTGPRGAAQGYVEAGVIEDGVPAREVGGGISQFATTLYNASYFAGMTDAGHKEHSFYISRYPAAREATVFQNPDGSSVIDLKFTNDYPTGVAIQTIWTPKSITVRLWGTKHVTVESVPGPRRDYVNPTTVTKPAGTPCKPVQGQQGFTASDTRIIRDLSGKEISRSTRTVRYNAEPNVVCSS</sequence>
<dbReference type="Pfam" id="PF12229">
    <property type="entry name" value="PG_binding_4"/>
    <property type="match status" value="1"/>
</dbReference>
<keyword evidence="2" id="KW-1133">Transmembrane helix</keyword>
<keyword evidence="2" id="KW-0472">Membrane</keyword>
<dbReference type="InterPro" id="IPR052913">
    <property type="entry name" value="Glycopeptide_resist_protein"/>
</dbReference>
<feature type="region of interest" description="Disordered" evidence="1">
    <location>
        <begin position="1"/>
        <end position="37"/>
    </location>
</feature>
<dbReference type="EMBL" id="BAABCM010000026">
    <property type="protein sequence ID" value="GAA3856882.1"/>
    <property type="molecule type" value="Genomic_DNA"/>
</dbReference>
<evidence type="ECO:0000313" key="5">
    <source>
        <dbReference type="Proteomes" id="UP001501624"/>
    </source>
</evidence>
<dbReference type="InterPro" id="IPR022029">
    <property type="entry name" value="YoaR-like_PG-bd"/>
</dbReference>
<dbReference type="InterPro" id="IPR007391">
    <property type="entry name" value="Vancomycin_resist_VanW"/>
</dbReference>
<comment type="caution">
    <text evidence="4">The sequence shown here is derived from an EMBL/GenBank/DDBJ whole genome shotgun (WGS) entry which is preliminary data.</text>
</comment>